<organism evidence="3 4">
    <name type="scientific">Sporormia fimetaria CBS 119925</name>
    <dbReference type="NCBI Taxonomy" id="1340428"/>
    <lineage>
        <taxon>Eukaryota</taxon>
        <taxon>Fungi</taxon>
        <taxon>Dikarya</taxon>
        <taxon>Ascomycota</taxon>
        <taxon>Pezizomycotina</taxon>
        <taxon>Dothideomycetes</taxon>
        <taxon>Pleosporomycetidae</taxon>
        <taxon>Pleosporales</taxon>
        <taxon>Sporormiaceae</taxon>
        <taxon>Sporormia</taxon>
    </lineage>
</organism>
<dbReference type="InterPro" id="IPR037171">
    <property type="entry name" value="NagB/RpiA_transferase-like"/>
</dbReference>
<dbReference type="Gene3D" id="3.40.50.10470">
    <property type="entry name" value="Translation initiation factor eif-2b, domain 2"/>
    <property type="match status" value="1"/>
</dbReference>
<proteinExistence type="inferred from homology"/>
<protein>
    <submittedName>
        <fullName evidence="3">Nagb/rpia/CoA transferase-like protein</fullName>
    </submittedName>
</protein>
<keyword evidence="4" id="KW-1185">Reference proteome</keyword>
<evidence type="ECO:0000256" key="2">
    <source>
        <dbReference type="RuleBase" id="RU003814"/>
    </source>
</evidence>
<name>A0A6A6VIU0_9PLEO</name>
<reference evidence="3" key="1">
    <citation type="journal article" date="2020" name="Stud. Mycol.">
        <title>101 Dothideomycetes genomes: a test case for predicting lifestyles and emergence of pathogens.</title>
        <authorList>
            <person name="Haridas S."/>
            <person name="Albert R."/>
            <person name="Binder M."/>
            <person name="Bloem J."/>
            <person name="Labutti K."/>
            <person name="Salamov A."/>
            <person name="Andreopoulos B."/>
            <person name="Baker S."/>
            <person name="Barry K."/>
            <person name="Bills G."/>
            <person name="Bluhm B."/>
            <person name="Cannon C."/>
            <person name="Castanera R."/>
            <person name="Culley D."/>
            <person name="Daum C."/>
            <person name="Ezra D."/>
            <person name="Gonzalez J."/>
            <person name="Henrissat B."/>
            <person name="Kuo A."/>
            <person name="Liang C."/>
            <person name="Lipzen A."/>
            <person name="Lutzoni F."/>
            <person name="Magnuson J."/>
            <person name="Mondo S."/>
            <person name="Nolan M."/>
            <person name="Ohm R."/>
            <person name="Pangilinan J."/>
            <person name="Park H.-J."/>
            <person name="Ramirez L."/>
            <person name="Alfaro M."/>
            <person name="Sun H."/>
            <person name="Tritt A."/>
            <person name="Yoshinaga Y."/>
            <person name="Zwiers L.-H."/>
            <person name="Turgeon B."/>
            <person name="Goodwin S."/>
            <person name="Spatafora J."/>
            <person name="Crous P."/>
            <person name="Grigoriev I."/>
        </authorList>
    </citation>
    <scope>NUCLEOTIDE SEQUENCE</scope>
    <source>
        <strain evidence="3">CBS 119925</strain>
    </source>
</reference>
<accession>A0A6A6VIU0</accession>
<dbReference type="PANTHER" id="PTHR43475">
    <property type="entry name" value="METHYLTHIORIBOSE-1-PHOSPHATE ISOMERASE"/>
    <property type="match status" value="1"/>
</dbReference>
<keyword evidence="3" id="KW-0808">Transferase</keyword>
<dbReference type="AlphaFoldDB" id="A0A6A6VIU0"/>
<dbReference type="EMBL" id="MU006565">
    <property type="protein sequence ID" value="KAF2749736.1"/>
    <property type="molecule type" value="Genomic_DNA"/>
</dbReference>
<dbReference type="Proteomes" id="UP000799440">
    <property type="component" value="Unassembled WGS sequence"/>
</dbReference>
<evidence type="ECO:0000313" key="4">
    <source>
        <dbReference type="Proteomes" id="UP000799440"/>
    </source>
</evidence>
<dbReference type="PANTHER" id="PTHR43475:SF3">
    <property type="entry name" value="TRANSLATION INITIATION FACTOR EIF-2B SUBUNIT FAMILY PROTEIN (AFU_ORTHOLOGUE AFUA_2G14290)"/>
    <property type="match status" value="1"/>
</dbReference>
<evidence type="ECO:0000313" key="3">
    <source>
        <dbReference type="EMBL" id="KAF2749736.1"/>
    </source>
</evidence>
<comment type="similarity">
    <text evidence="1 2">Belongs to the eIF-2B alpha/beta/delta subunits family.</text>
</comment>
<dbReference type="OrthoDB" id="206213at2759"/>
<dbReference type="GO" id="GO:0046523">
    <property type="term" value="F:S-methyl-5-thioribose-1-phosphate isomerase activity"/>
    <property type="evidence" value="ECO:0007669"/>
    <property type="project" value="TreeGrafter"/>
</dbReference>
<sequence>MDDNDDNNASPSSTHTRTPLLQPILYNPEFYAHLESCTDTLKNDFKSGAREMAAQALQFLGVSIEMATITARNMDELWVMAVGAGKQLCEARPSMNAATTSCILHSLESIQERWHDMVPKSMDELAQSASARIDEILKERKETDAQLGRSVTFMVKKLLSETDTPTTTRTQPHLQIHILTLSNSSTIRNALLSLLANIPTLHLQLTILESRPRLEGASLAAQLLDNQEVRPRLHVTLAPDCAVGSLMPHMDLVLLGADRIAPSGATSNKIGSLAAAATARLGNPNPVPVAVISDAEKIGTTEPEAWHRERESHPREEVTGAYEQYVQKGVEGCEVFGEWFESVPGWLIKWWVCEKGVWGTKEVKEWAEEVKGLEWRVFGRV</sequence>
<gene>
    <name evidence="3" type="ORF">M011DRAFT_465407</name>
</gene>
<dbReference type="SUPFAM" id="SSF100950">
    <property type="entry name" value="NagB/RpiA/CoA transferase-like"/>
    <property type="match status" value="1"/>
</dbReference>
<dbReference type="Pfam" id="PF01008">
    <property type="entry name" value="IF-2B"/>
    <property type="match status" value="1"/>
</dbReference>
<dbReference type="GO" id="GO:0019509">
    <property type="term" value="P:L-methionine salvage from methylthioadenosine"/>
    <property type="evidence" value="ECO:0007669"/>
    <property type="project" value="TreeGrafter"/>
</dbReference>
<evidence type="ECO:0000256" key="1">
    <source>
        <dbReference type="ARBA" id="ARBA00007251"/>
    </source>
</evidence>
<dbReference type="InterPro" id="IPR042529">
    <property type="entry name" value="IF_2B-like_C"/>
</dbReference>
<dbReference type="InterPro" id="IPR000649">
    <property type="entry name" value="IF-2B-related"/>
</dbReference>
<dbReference type="GO" id="GO:0016740">
    <property type="term" value="F:transferase activity"/>
    <property type="evidence" value="ECO:0007669"/>
    <property type="project" value="UniProtKB-KW"/>
</dbReference>